<evidence type="ECO:0000256" key="4">
    <source>
        <dbReference type="SAM" id="MobiDB-lite"/>
    </source>
</evidence>
<name>A0A4U5P2E4_POPAL</name>
<dbReference type="PANTHER" id="PTHR34550:SF2">
    <property type="entry name" value="SMALL RIBOSOMAL SUBUNIT PROTEIN BTHXC"/>
    <property type="match status" value="1"/>
</dbReference>
<evidence type="ECO:0000256" key="2">
    <source>
        <dbReference type="ARBA" id="ARBA00022980"/>
    </source>
</evidence>
<evidence type="ECO:0000256" key="3">
    <source>
        <dbReference type="ARBA" id="ARBA00023274"/>
    </source>
</evidence>
<dbReference type="GO" id="GO:1990904">
    <property type="term" value="C:ribonucleoprotein complex"/>
    <property type="evidence" value="ECO:0007669"/>
    <property type="project" value="UniProtKB-KW"/>
</dbReference>
<sequence length="113" mass="12300">MASLMVGALPMTPQALNFGSRLSYSQSQISLFHSTSSLPLSTASTSVPFVYCGRGDRKTERGKRFNHSFGNARPRDKKKGRGPPRIPVPAVPPKIDKSVDDEVVKIEIDESLG</sequence>
<dbReference type="GO" id="GO:0005840">
    <property type="term" value="C:ribosome"/>
    <property type="evidence" value="ECO:0007669"/>
    <property type="project" value="UniProtKB-KW"/>
</dbReference>
<organism evidence="5">
    <name type="scientific">Populus alba</name>
    <name type="common">White poplar</name>
    <dbReference type="NCBI Taxonomy" id="43335"/>
    <lineage>
        <taxon>Eukaryota</taxon>
        <taxon>Viridiplantae</taxon>
        <taxon>Streptophyta</taxon>
        <taxon>Embryophyta</taxon>
        <taxon>Tracheophyta</taxon>
        <taxon>Spermatophyta</taxon>
        <taxon>Magnoliopsida</taxon>
        <taxon>eudicotyledons</taxon>
        <taxon>Gunneridae</taxon>
        <taxon>Pentapetalae</taxon>
        <taxon>rosids</taxon>
        <taxon>fabids</taxon>
        <taxon>Malpighiales</taxon>
        <taxon>Salicaceae</taxon>
        <taxon>Saliceae</taxon>
        <taxon>Populus</taxon>
    </lineage>
</organism>
<dbReference type="InterPro" id="IPR044695">
    <property type="entry name" value="Ribosomal_bTHXc/bTHXc_plant"/>
</dbReference>
<dbReference type="PANTHER" id="PTHR34550">
    <property type="entry name" value="30S RIBOSOMAL PROTEIN S31, CHLOROPLASTIC"/>
    <property type="match status" value="1"/>
</dbReference>
<dbReference type="InterPro" id="IPR030826">
    <property type="entry name" value="Ribosomal_bTHX/bTHXc/bTHXm"/>
</dbReference>
<evidence type="ECO:0000313" key="5">
    <source>
        <dbReference type="EMBL" id="TKR90202.1"/>
    </source>
</evidence>
<dbReference type="Pfam" id="PF17067">
    <property type="entry name" value="RPS31"/>
    <property type="match status" value="1"/>
</dbReference>
<dbReference type="AlphaFoldDB" id="A0A4U5P2E4"/>
<accession>A0A4U5P2E4</accession>
<dbReference type="GO" id="GO:0009536">
    <property type="term" value="C:plastid"/>
    <property type="evidence" value="ECO:0007669"/>
    <property type="project" value="TreeGrafter"/>
</dbReference>
<proteinExistence type="inferred from homology"/>
<dbReference type="EMBL" id="RCHU01000892">
    <property type="protein sequence ID" value="TKR90202.1"/>
    <property type="molecule type" value="Genomic_DNA"/>
</dbReference>
<comment type="similarity">
    <text evidence="1">Belongs to the bacterial ribosomal protein bTHX family.</text>
</comment>
<gene>
    <name evidence="5" type="ORF">D5086_0000235820</name>
</gene>
<dbReference type="NCBIfam" id="TIGR04560">
    <property type="entry name" value="ribo_THX"/>
    <property type="match status" value="1"/>
</dbReference>
<dbReference type="STRING" id="43335.A0A4U5P2E4"/>
<feature type="region of interest" description="Disordered" evidence="4">
    <location>
        <begin position="55"/>
        <end position="95"/>
    </location>
</feature>
<reference evidence="5" key="1">
    <citation type="submission" date="2018-10" db="EMBL/GenBank/DDBJ databases">
        <title>Population genomic analysis revealed the cold adaptation of white poplar.</title>
        <authorList>
            <person name="Liu Y.-J."/>
        </authorList>
    </citation>
    <scope>NUCLEOTIDE SEQUENCE [LARGE SCALE GENOMIC DNA]</scope>
    <source>
        <strain evidence="5">PAL-ZL1</strain>
    </source>
</reference>
<dbReference type="GO" id="GO:0032544">
    <property type="term" value="P:plastid translation"/>
    <property type="evidence" value="ECO:0007669"/>
    <property type="project" value="TreeGrafter"/>
</dbReference>
<protein>
    <submittedName>
        <fullName evidence="5">30S ribosomal protein S31, chloroplastic</fullName>
    </submittedName>
</protein>
<comment type="caution">
    <text evidence="5">The sequence shown here is derived from an EMBL/GenBank/DDBJ whole genome shotgun (WGS) entry which is preliminary data.</text>
</comment>
<keyword evidence="3" id="KW-0687">Ribonucleoprotein</keyword>
<keyword evidence="2 5" id="KW-0689">Ribosomal protein</keyword>
<evidence type="ECO:0000256" key="1">
    <source>
        <dbReference type="ARBA" id="ARBA00010834"/>
    </source>
</evidence>